<accession>A8P7G9</accession>
<dbReference type="AlphaFoldDB" id="A8P7G9"/>
<evidence type="ECO:0000313" key="3">
    <source>
        <dbReference type="EMBL" id="EAU82473.2"/>
    </source>
</evidence>
<dbReference type="RefSeq" id="XP_001839357.2">
    <property type="nucleotide sequence ID" value="XM_001839305.2"/>
</dbReference>
<dbReference type="OrthoDB" id="10554403at2759"/>
<comment type="caution">
    <text evidence="3">The sequence shown here is derived from an EMBL/GenBank/DDBJ whole genome shotgun (WGS) entry which is preliminary data.</text>
</comment>
<dbReference type="GeneID" id="6015969"/>
<keyword evidence="2" id="KW-1133">Transmembrane helix</keyword>
<feature type="region of interest" description="Disordered" evidence="1">
    <location>
        <begin position="223"/>
        <end position="247"/>
    </location>
</feature>
<gene>
    <name evidence="3" type="ORF">CC1G_08224</name>
</gene>
<name>A8P7G9_COPC7</name>
<keyword evidence="2" id="KW-0472">Membrane</keyword>
<keyword evidence="4" id="KW-1185">Reference proteome</keyword>
<dbReference type="KEGG" id="cci:CC1G_08224"/>
<proteinExistence type="predicted"/>
<evidence type="ECO:0000313" key="4">
    <source>
        <dbReference type="Proteomes" id="UP000001861"/>
    </source>
</evidence>
<dbReference type="HOGENOM" id="CLU_557779_0_0_1"/>
<evidence type="ECO:0000256" key="2">
    <source>
        <dbReference type="SAM" id="Phobius"/>
    </source>
</evidence>
<dbReference type="EMBL" id="AACS02000005">
    <property type="protein sequence ID" value="EAU82473.2"/>
    <property type="molecule type" value="Genomic_DNA"/>
</dbReference>
<feature type="region of interest" description="Disordered" evidence="1">
    <location>
        <begin position="87"/>
        <end position="108"/>
    </location>
</feature>
<organism evidence="3 4">
    <name type="scientific">Coprinopsis cinerea (strain Okayama-7 / 130 / ATCC MYA-4618 / FGSC 9003)</name>
    <name type="common">Inky cap fungus</name>
    <name type="synonym">Hormographiella aspergillata</name>
    <dbReference type="NCBI Taxonomy" id="240176"/>
    <lineage>
        <taxon>Eukaryota</taxon>
        <taxon>Fungi</taxon>
        <taxon>Dikarya</taxon>
        <taxon>Basidiomycota</taxon>
        <taxon>Agaricomycotina</taxon>
        <taxon>Agaricomycetes</taxon>
        <taxon>Agaricomycetidae</taxon>
        <taxon>Agaricales</taxon>
        <taxon>Agaricineae</taxon>
        <taxon>Psathyrellaceae</taxon>
        <taxon>Coprinopsis</taxon>
    </lineage>
</organism>
<evidence type="ECO:0000256" key="1">
    <source>
        <dbReference type="SAM" id="MobiDB-lite"/>
    </source>
</evidence>
<keyword evidence="2" id="KW-0812">Transmembrane</keyword>
<dbReference type="VEuPathDB" id="FungiDB:CC1G_08224"/>
<feature type="compositionally biased region" description="Polar residues" evidence="1">
    <location>
        <begin position="94"/>
        <end position="108"/>
    </location>
</feature>
<dbReference type="Proteomes" id="UP000001861">
    <property type="component" value="Unassembled WGS sequence"/>
</dbReference>
<feature type="region of interest" description="Disordered" evidence="1">
    <location>
        <begin position="126"/>
        <end position="152"/>
    </location>
</feature>
<reference evidence="3 4" key="1">
    <citation type="journal article" date="2010" name="Proc. Natl. Acad. Sci. U.S.A.">
        <title>Insights into evolution of multicellular fungi from the assembled chromosomes of the mushroom Coprinopsis cinerea (Coprinus cinereus).</title>
        <authorList>
            <person name="Stajich J.E."/>
            <person name="Wilke S.K."/>
            <person name="Ahren D."/>
            <person name="Au C.H."/>
            <person name="Birren B.W."/>
            <person name="Borodovsky M."/>
            <person name="Burns C."/>
            <person name="Canback B."/>
            <person name="Casselton L.A."/>
            <person name="Cheng C.K."/>
            <person name="Deng J."/>
            <person name="Dietrich F.S."/>
            <person name="Fargo D.C."/>
            <person name="Farman M.L."/>
            <person name="Gathman A.C."/>
            <person name="Goldberg J."/>
            <person name="Guigo R."/>
            <person name="Hoegger P.J."/>
            <person name="Hooker J.B."/>
            <person name="Huggins A."/>
            <person name="James T.Y."/>
            <person name="Kamada T."/>
            <person name="Kilaru S."/>
            <person name="Kodira C."/>
            <person name="Kues U."/>
            <person name="Kupfer D."/>
            <person name="Kwan H.S."/>
            <person name="Lomsadze A."/>
            <person name="Li W."/>
            <person name="Lilly W.W."/>
            <person name="Ma L.J."/>
            <person name="Mackey A.J."/>
            <person name="Manning G."/>
            <person name="Martin F."/>
            <person name="Muraguchi H."/>
            <person name="Natvig D.O."/>
            <person name="Palmerini H."/>
            <person name="Ramesh M.A."/>
            <person name="Rehmeyer C.J."/>
            <person name="Roe B.A."/>
            <person name="Shenoy N."/>
            <person name="Stanke M."/>
            <person name="Ter-Hovhannisyan V."/>
            <person name="Tunlid A."/>
            <person name="Velagapudi R."/>
            <person name="Vision T.J."/>
            <person name="Zeng Q."/>
            <person name="Zolan M.E."/>
            <person name="Pukkila P.J."/>
        </authorList>
    </citation>
    <scope>NUCLEOTIDE SEQUENCE [LARGE SCALE GENOMIC DNA]</scope>
    <source>
        <strain evidence="4">Okayama-7 / 130 / ATCC MYA-4618 / FGSC 9003</strain>
    </source>
</reference>
<dbReference type="InParanoid" id="A8P7G9"/>
<feature type="transmembrane region" description="Helical" evidence="2">
    <location>
        <begin position="169"/>
        <end position="190"/>
    </location>
</feature>
<sequence length="489" mass="51830">MPPTVEAYNDYLKFRSAPHLKREDVIASHRMRTVTPAPPPAVPQIFLGRPYYPSSPSPTMVKRKLGYFDPQGVGPGPAEHVMDALPASPPSADVISSSGATPSSAEEASITYPSSFPEINAAAAINDGTIPSPPLHPNGSTLEQQQDKQWQNDQDHRLVDPNFTNATPWPYLALGVISLILAIVLGYALWNCWRSVKVVRRGDGEKEGKEGGLKMMVLGAGTGSRLREDDESSGYIKDPNNSNRLPPLKSTHYQPHGLIATSPVTPTSSSSTRTLLLSSSNSARKHTSFLDFGNEDSYYSYSGPYAFGNPHYSSDSPARSGRLGGKPGGLARLSAWWNRASRTGESKNIGNTVSLASMRGLKSPTGTNSAASSTTTLALHNSHNHNNRTPVSANSTFVGSSVHGHSVKAMGDSGSRRHSVILNGSMLSPNSLRSGNSGAKGPLGAGGGEAPIISLPSTCYIPYTPTVKSLAEKDTKGSGGGTKRVIGRF</sequence>
<protein>
    <submittedName>
        <fullName evidence="3">Uncharacterized protein</fullName>
    </submittedName>
</protein>